<dbReference type="EMBL" id="BOPG01000082">
    <property type="protein sequence ID" value="GIJ62672.1"/>
    <property type="molecule type" value="Genomic_DNA"/>
</dbReference>
<sequence>MEIPDSGVETVLIDLANVPIAALVDYDLDVLGPSLLAVMAQVDRPRKNIGTGPPGRAD</sequence>
<protein>
    <submittedName>
        <fullName evidence="1">Uncharacterized protein</fullName>
    </submittedName>
</protein>
<organism evidence="1 2">
    <name type="scientific">Virgisporangium aurantiacum</name>
    <dbReference type="NCBI Taxonomy" id="175570"/>
    <lineage>
        <taxon>Bacteria</taxon>
        <taxon>Bacillati</taxon>
        <taxon>Actinomycetota</taxon>
        <taxon>Actinomycetes</taxon>
        <taxon>Micromonosporales</taxon>
        <taxon>Micromonosporaceae</taxon>
        <taxon>Virgisporangium</taxon>
    </lineage>
</organism>
<accession>A0A8J3ZEN3</accession>
<gene>
    <name evidence="1" type="ORF">Vau01_101880</name>
</gene>
<dbReference type="RefSeq" id="WP_204008473.1">
    <property type="nucleotide sequence ID" value="NZ_BOPG01000082.1"/>
</dbReference>
<evidence type="ECO:0000313" key="1">
    <source>
        <dbReference type="EMBL" id="GIJ62672.1"/>
    </source>
</evidence>
<name>A0A8J3ZEN3_9ACTN</name>
<dbReference type="Proteomes" id="UP000612585">
    <property type="component" value="Unassembled WGS sequence"/>
</dbReference>
<dbReference type="AlphaFoldDB" id="A0A8J3ZEN3"/>
<comment type="caution">
    <text evidence="1">The sequence shown here is derived from an EMBL/GenBank/DDBJ whole genome shotgun (WGS) entry which is preliminary data.</text>
</comment>
<evidence type="ECO:0000313" key="2">
    <source>
        <dbReference type="Proteomes" id="UP000612585"/>
    </source>
</evidence>
<proteinExistence type="predicted"/>
<keyword evidence="2" id="KW-1185">Reference proteome</keyword>
<reference evidence="1" key="1">
    <citation type="submission" date="2021-01" db="EMBL/GenBank/DDBJ databases">
        <title>Whole genome shotgun sequence of Virgisporangium aurantiacum NBRC 16421.</title>
        <authorList>
            <person name="Komaki H."/>
            <person name="Tamura T."/>
        </authorList>
    </citation>
    <scope>NUCLEOTIDE SEQUENCE</scope>
    <source>
        <strain evidence="1">NBRC 16421</strain>
    </source>
</reference>